<keyword evidence="1" id="KW-0732">Signal</keyword>
<proteinExistence type="predicted"/>
<sequence length="259" mass="28405">MKFIKPTTLVLSCLLAVLCCSTAFAHEFIIKPVQFTAEKDHVVPFSVVSAHVFMISEEMEPINEVKADLILGGKTTPLKLAENEMLMTLDGQLTPKAEGTAIIAGHRNGMIWTQTTQGWKQQSKKGLKGVIGSGKYEKFCKTLITVGKADGSYNKVVGHKLEIVPMSDPTQAKVGDEIEFQTLLDGKPVSIESMTATYDGFSMTPNTYAYFTEPYGNGLAKVKISAPGTWMVRAQYKNANPTADYDSHVMRAVLVFEVK</sequence>
<organism evidence="2 3">
    <name type="scientific">Maridesulfovibrio salexigens (strain ATCC 14822 / DSM 2638 / NCIMB 8403 / VKM B-1763)</name>
    <name type="common">Desulfovibrio salexigens</name>
    <dbReference type="NCBI Taxonomy" id="526222"/>
    <lineage>
        <taxon>Bacteria</taxon>
        <taxon>Pseudomonadati</taxon>
        <taxon>Thermodesulfobacteriota</taxon>
        <taxon>Desulfovibrionia</taxon>
        <taxon>Desulfovibrionales</taxon>
        <taxon>Desulfovibrionaceae</taxon>
        <taxon>Maridesulfovibrio</taxon>
    </lineage>
</organism>
<dbReference type="Pfam" id="PF10670">
    <property type="entry name" value="DUF4198"/>
    <property type="match status" value="1"/>
</dbReference>
<evidence type="ECO:0008006" key="4">
    <source>
        <dbReference type="Google" id="ProtNLM"/>
    </source>
</evidence>
<dbReference type="eggNOG" id="COG5266">
    <property type="taxonomic scope" value="Bacteria"/>
</dbReference>
<feature type="chain" id="PRO_5002962773" description="DUF4198 domain-containing protein" evidence="1">
    <location>
        <begin position="26"/>
        <end position="259"/>
    </location>
</feature>
<keyword evidence="3" id="KW-1185">Reference proteome</keyword>
<dbReference type="EMBL" id="CP001649">
    <property type="protein sequence ID" value="ACS80400.1"/>
    <property type="molecule type" value="Genomic_DNA"/>
</dbReference>
<dbReference type="HOGENOM" id="CLU_089873_0_0_7"/>
<name>C6BX94_MARSD</name>
<evidence type="ECO:0000256" key="1">
    <source>
        <dbReference type="SAM" id="SignalP"/>
    </source>
</evidence>
<dbReference type="STRING" id="526222.Desal_2344"/>
<dbReference type="InterPro" id="IPR019613">
    <property type="entry name" value="DUF4198"/>
</dbReference>
<evidence type="ECO:0000313" key="2">
    <source>
        <dbReference type="EMBL" id="ACS80400.1"/>
    </source>
</evidence>
<dbReference type="OrthoDB" id="4219at2"/>
<accession>C6BX94</accession>
<reference evidence="2 3" key="1">
    <citation type="submission" date="2009-06" db="EMBL/GenBank/DDBJ databases">
        <title>Complete sequence of Desulfovibrio salexigens DSM 2638.</title>
        <authorList>
            <consortium name="US DOE Joint Genome Institute"/>
            <person name="Lucas S."/>
            <person name="Copeland A."/>
            <person name="Lapidus A."/>
            <person name="Glavina del Rio T."/>
            <person name="Tice H."/>
            <person name="Bruce D."/>
            <person name="Goodwin L."/>
            <person name="Pitluck S."/>
            <person name="Munk A.C."/>
            <person name="Brettin T."/>
            <person name="Detter J.C."/>
            <person name="Han C."/>
            <person name="Tapia R."/>
            <person name="Larimer F."/>
            <person name="Land M."/>
            <person name="Hauser L."/>
            <person name="Kyrpides N."/>
            <person name="Anderson I."/>
            <person name="Wall J.D."/>
            <person name="Arkin A.P."/>
            <person name="Dehal P."/>
            <person name="Chivian D."/>
            <person name="Giles B."/>
            <person name="Hazen T.C."/>
        </authorList>
    </citation>
    <scope>NUCLEOTIDE SEQUENCE [LARGE SCALE GENOMIC DNA]</scope>
    <source>
        <strain evidence="3">ATCC 14822 / DSM 2638 / NCIMB 8403 / VKM B-1763</strain>
    </source>
</reference>
<feature type="signal peptide" evidence="1">
    <location>
        <begin position="1"/>
        <end position="25"/>
    </location>
</feature>
<dbReference type="AlphaFoldDB" id="C6BX94"/>
<dbReference type="Proteomes" id="UP000002601">
    <property type="component" value="Chromosome"/>
</dbReference>
<protein>
    <recommendedName>
        <fullName evidence="4">DUF4198 domain-containing protein</fullName>
    </recommendedName>
</protein>
<dbReference type="KEGG" id="dsa:Desal_2344"/>
<evidence type="ECO:0000313" key="3">
    <source>
        <dbReference type="Proteomes" id="UP000002601"/>
    </source>
</evidence>
<gene>
    <name evidence="2" type="ordered locus">Desal_2344</name>
</gene>
<dbReference type="RefSeq" id="WP_015852216.1">
    <property type="nucleotide sequence ID" value="NC_012881.1"/>
</dbReference>